<accession>A0A5C4MEM5</accession>
<sequence length="264" mass="27285">MRVLVTGVSGAIGSTVAPALAAGGHQVRGLDLAPPEDALAAALSGGVLVGDVLDPGLADEAVDGADAVVHLAGQPSESTLPQALASHVHTTAALLDAMVRHDVGRLVYAGSNHAVGMTPRTDRLGTDVRPRPDTFYGVAKVAAEALMSLYADRHGLTTVSLRIGSFLEEPTTVRALSTWLSPGDAVRLVEAALTTDVAGFTAVYGISANTRAWWDLEPGRRIGYEPRDDAEAFAAAIPAREDDEAEGARVGGPYAVMPLGRPLP</sequence>
<dbReference type="Proteomes" id="UP000306740">
    <property type="component" value="Unassembled WGS sequence"/>
</dbReference>
<keyword evidence="3" id="KW-0520">NAD</keyword>
<dbReference type="PANTHER" id="PTHR43103:SF5">
    <property type="entry name" value="4-EPIMERASE, PUTATIVE (AFU_ORTHOLOGUE AFUA_7G00360)-RELATED"/>
    <property type="match status" value="1"/>
</dbReference>
<evidence type="ECO:0000256" key="4">
    <source>
        <dbReference type="SAM" id="MobiDB-lite"/>
    </source>
</evidence>
<keyword evidence="2" id="KW-0560">Oxidoreductase</keyword>
<evidence type="ECO:0000256" key="1">
    <source>
        <dbReference type="ARBA" id="ARBA00007637"/>
    </source>
</evidence>
<dbReference type="AlphaFoldDB" id="A0A5C4MEM5"/>
<dbReference type="EMBL" id="VDFR01000206">
    <property type="protein sequence ID" value="TNC31188.1"/>
    <property type="molecule type" value="Genomic_DNA"/>
</dbReference>
<evidence type="ECO:0000313" key="7">
    <source>
        <dbReference type="EMBL" id="TNC44951.1"/>
    </source>
</evidence>
<evidence type="ECO:0000256" key="3">
    <source>
        <dbReference type="ARBA" id="ARBA00023027"/>
    </source>
</evidence>
<comment type="caution">
    <text evidence="6">The sequence shown here is derived from an EMBL/GenBank/DDBJ whole genome shotgun (WGS) entry which is preliminary data.</text>
</comment>
<feature type="domain" description="NAD-dependent epimerase/dehydratase" evidence="5">
    <location>
        <begin position="3"/>
        <end position="164"/>
    </location>
</feature>
<gene>
    <name evidence="7" type="ORF">FHE65_16135</name>
    <name evidence="6" type="ORF">FHE65_31365</name>
</gene>
<dbReference type="GO" id="GO:0016491">
    <property type="term" value="F:oxidoreductase activity"/>
    <property type="evidence" value="ECO:0007669"/>
    <property type="project" value="UniProtKB-KW"/>
</dbReference>
<dbReference type="InterPro" id="IPR001509">
    <property type="entry name" value="Epimerase_deHydtase"/>
</dbReference>
<dbReference type="Pfam" id="PF01370">
    <property type="entry name" value="Epimerase"/>
    <property type="match status" value="1"/>
</dbReference>
<dbReference type="OrthoDB" id="8770295at2"/>
<evidence type="ECO:0000256" key="2">
    <source>
        <dbReference type="ARBA" id="ARBA00023002"/>
    </source>
</evidence>
<feature type="region of interest" description="Disordered" evidence="4">
    <location>
        <begin position="238"/>
        <end position="264"/>
    </location>
</feature>
<dbReference type="SUPFAM" id="SSF51735">
    <property type="entry name" value="NAD(P)-binding Rossmann-fold domains"/>
    <property type="match status" value="1"/>
</dbReference>
<dbReference type="RefSeq" id="WP_139106246.1">
    <property type="nucleotide sequence ID" value="NZ_VDFR01000071.1"/>
</dbReference>
<evidence type="ECO:0000313" key="6">
    <source>
        <dbReference type="EMBL" id="TNC31188.1"/>
    </source>
</evidence>
<reference evidence="6 8" key="1">
    <citation type="submission" date="2019-05" db="EMBL/GenBank/DDBJ databases">
        <title>Mumia sp. nov., isolated from the intestinal contents of plateau pika (Ochotona curzoniae) in the Qinghai-Tibet plateau of China.</title>
        <authorList>
            <person name="Tian Z."/>
        </authorList>
    </citation>
    <scope>NUCLEOTIDE SEQUENCE [LARGE SCALE GENOMIC DNA]</scope>
    <source>
        <strain evidence="8">527</strain>
        <strain evidence="6">Z527</strain>
    </source>
</reference>
<comment type="similarity">
    <text evidence="1">Belongs to the NAD(P)-dependent epimerase/dehydratase family.</text>
</comment>
<proteinExistence type="inferred from homology"/>
<evidence type="ECO:0000259" key="5">
    <source>
        <dbReference type="Pfam" id="PF01370"/>
    </source>
</evidence>
<name>A0A5C4MEM5_9ACTN</name>
<protein>
    <submittedName>
        <fullName evidence="6">NAD(P)-dependent oxidoreductase</fullName>
    </submittedName>
</protein>
<dbReference type="InterPro" id="IPR036291">
    <property type="entry name" value="NAD(P)-bd_dom_sf"/>
</dbReference>
<organism evidence="6 8">
    <name type="scientific">Mumia zhuanghuii</name>
    <dbReference type="NCBI Taxonomy" id="2585211"/>
    <lineage>
        <taxon>Bacteria</taxon>
        <taxon>Bacillati</taxon>
        <taxon>Actinomycetota</taxon>
        <taxon>Actinomycetes</taxon>
        <taxon>Propionibacteriales</taxon>
        <taxon>Nocardioidaceae</taxon>
        <taxon>Mumia</taxon>
    </lineage>
</organism>
<dbReference type="EMBL" id="VDFR01000071">
    <property type="protein sequence ID" value="TNC44951.1"/>
    <property type="molecule type" value="Genomic_DNA"/>
</dbReference>
<evidence type="ECO:0000313" key="8">
    <source>
        <dbReference type="Proteomes" id="UP000306740"/>
    </source>
</evidence>
<dbReference type="PANTHER" id="PTHR43103">
    <property type="entry name" value="NUCLEOSIDE-DIPHOSPHATE-SUGAR EPIMERASE"/>
    <property type="match status" value="1"/>
</dbReference>
<dbReference type="Gene3D" id="3.40.50.720">
    <property type="entry name" value="NAD(P)-binding Rossmann-like Domain"/>
    <property type="match status" value="1"/>
</dbReference>